<keyword evidence="5" id="KW-0378">Hydrolase</keyword>
<keyword evidence="7" id="KW-0238">DNA-binding</keyword>
<evidence type="ECO:0000313" key="14">
    <source>
        <dbReference type="Proteomes" id="UP000789390"/>
    </source>
</evidence>
<evidence type="ECO:0000256" key="2">
    <source>
        <dbReference type="ARBA" id="ARBA00015888"/>
    </source>
</evidence>
<dbReference type="EMBL" id="CAKKLH010000030">
    <property type="protein sequence ID" value="CAH0100044.1"/>
    <property type="molecule type" value="Genomic_DNA"/>
</dbReference>
<dbReference type="GO" id="GO:0003697">
    <property type="term" value="F:single-stranded DNA binding"/>
    <property type="evidence" value="ECO:0007669"/>
    <property type="project" value="InterPro"/>
</dbReference>
<dbReference type="InterPro" id="IPR003738">
    <property type="entry name" value="SRAP"/>
</dbReference>
<keyword evidence="6" id="KW-0190">Covalent protein-DNA linkage</keyword>
<reference evidence="13" key="1">
    <citation type="submission" date="2021-11" db="EMBL/GenBank/DDBJ databases">
        <authorList>
            <person name="Schell T."/>
        </authorList>
    </citation>
    <scope>NUCLEOTIDE SEQUENCE</scope>
    <source>
        <strain evidence="13">M5</strain>
    </source>
</reference>
<keyword evidence="14" id="KW-1185">Reference proteome</keyword>
<evidence type="ECO:0000256" key="6">
    <source>
        <dbReference type="ARBA" id="ARBA00023124"/>
    </source>
</evidence>
<keyword evidence="3" id="KW-0645">Protease</keyword>
<proteinExistence type="inferred from homology"/>
<organism evidence="13 14">
    <name type="scientific">Daphnia galeata</name>
    <dbReference type="NCBI Taxonomy" id="27404"/>
    <lineage>
        <taxon>Eukaryota</taxon>
        <taxon>Metazoa</taxon>
        <taxon>Ecdysozoa</taxon>
        <taxon>Arthropoda</taxon>
        <taxon>Crustacea</taxon>
        <taxon>Branchiopoda</taxon>
        <taxon>Diplostraca</taxon>
        <taxon>Cladocera</taxon>
        <taxon>Anomopoda</taxon>
        <taxon>Daphniidae</taxon>
        <taxon>Daphnia</taxon>
    </lineage>
</organism>
<accession>A0A8J2RCI1</accession>
<comment type="similarity">
    <text evidence="1">Belongs to the SOS response-associated peptidase family.</text>
</comment>
<dbReference type="Proteomes" id="UP000789390">
    <property type="component" value="Unassembled WGS sequence"/>
</dbReference>
<dbReference type="GO" id="GO:0106300">
    <property type="term" value="P:protein-DNA covalent cross-linking repair"/>
    <property type="evidence" value="ECO:0007669"/>
    <property type="project" value="InterPro"/>
</dbReference>
<evidence type="ECO:0000256" key="12">
    <source>
        <dbReference type="SAM" id="MobiDB-lite"/>
    </source>
</evidence>
<gene>
    <name evidence="13" type="ORF">DGAL_LOCUS2217</name>
</gene>
<dbReference type="GO" id="GO:0016829">
    <property type="term" value="F:lyase activity"/>
    <property type="evidence" value="ECO:0007669"/>
    <property type="project" value="UniProtKB-KW"/>
</dbReference>
<dbReference type="GO" id="GO:0006508">
    <property type="term" value="P:proteolysis"/>
    <property type="evidence" value="ECO:0007669"/>
    <property type="project" value="UniProtKB-KW"/>
</dbReference>
<dbReference type="Pfam" id="PF02586">
    <property type="entry name" value="SRAP"/>
    <property type="match status" value="1"/>
</dbReference>
<evidence type="ECO:0000256" key="4">
    <source>
        <dbReference type="ARBA" id="ARBA00022763"/>
    </source>
</evidence>
<evidence type="ECO:0000256" key="11">
    <source>
        <dbReference type="ARBA" id="ARBA00031130"/>
    </source>
</evidence>
<dbReference type="OrthoDB" id="2111841at2759"/>
<evidence type="ECO:0000256" key="9">
    <source>
        <dbReference type="ARBA" id="ARBA00030390"/>
    </source>
</evidence>
<evidence type="ECO:0000256" key="3">
    <source>
        <dbReference type="ARBA" id="ARBA00022670"/>
    </source>
</evidence>
<protein>
    <recommendedName>
        <fullName evidence="2">Abasic site processing protein HMCES</fullName>
    </recommendedName>
    <alternativeName>
        <fullName evidence="9">Embryonic stem cell-specific 5-hydroxymethylcytosine-binding protein</fullName>
    </alternativeName>
    <alternativeName>
        <fullName evidence="10">Peptidase HMCES</fullName>
    </alternativeName>
    <alternativeName>
        <fullName evidence="11">SRAP domain-containing protein 1</fullName>
    </alternativeName>
</protein>
<keyword evidence="4" id="KW-0227">DNA damage</keyword>
<dbReference type="AlphaFoldDB" id="A0A8J2RCI1"/>
<dbReference type="SUPFAM" id="SSF143081">
    <property type="entry name" value="BB1717-like"/>
    <property type="match status" value="1"/>
</dbReference>
<name>A0A8J2RCI1_9CRUS</name>
<sequence>MRKSEGIKESRATNATLELALVESKYFLLLKILKFYINLERMCGRTACTLAPDVLCKACSYKKNQSDGYAQVEWRDGGIGKEYNASFNFVPTFYGPVMISKKHLDANAPVEDRVIQPMMWGLIPPWHKGSPTKHNLTTNNCRIERLTHESLTSRLYKNPLAKGRRCVVLCEGFYEWKQPESKGGIKQPYIIYFPQPESLSIFEPETWKDRLDELWSKEDGWKGPKPLTLAGLFDVWKSPEDESIVYSYSVITMDSCPAFSWIHERMPAILETEDDVNSWLDYTRITAEEALSKLKASTILTSHPVSTDVNNSRNQGKYLTKVIDLKKPKPLSGSGKFMANWLSKASPAKVDKSNCVSPPKEGVKRQLSMKDPVQGTSAKKIKEDEPPSVKEFKKKPHSSF</sequence>
<comment type="caution">
    <text evidence="13">The sequence shown here is derived from an EMBL/GenBank/DDBJ whole genome shotgun (WGS) entry which is preliminary data.</text>
</comment>
<dbReference type="Gene3D" id="3.90.1680.10">
    <property type="entry name" value="SOS response associated peptidase-like"/>
    <property type="match status" value="1"/>
</dbReference>
<dbReference type="InterPro" id="IPR036590">
    <property type="entry name" value="SRAP-like"/>
</dbReference>
<dbReference type="PANTHER" id="PTHR13604">
    <property type="entry name" value="DC12-RELATED"/>
    <property type="match status" value="1"/>
</dbReference>
<evidence type="ECO:0000256" key="5">
    <source>
        <dbReference type="ARBA" id="ARBA00022801"/>
    </source>
</evidence>
<evidence type="ECO:0000313" key="13">
    <source>
        <dbReference type="EMBL" id="CAH0100044.1"/>
    </source>
</evidence>
<evidence type="ECO:0000256" key="8">
    <source>
        <dbReference type="ARBA" id="ARBA00023239"/>
    </source>
</evidence>
<feature type="compositionally biased region" description="Basic and acidic residues" evidence="12">
    <location>
        <begin position="380"/>
        <end position="391"/>
    </location>
</feature>
<feature type="region of interest" description="Disordered" evidence="12">
    <location>
        <begin position="349"/>
        <end position="400"/>
    </location>
</feature>
<evidence type="ECO:0000256" key="1">
    <source>
        <dbReference type="ARBA" id="ARBA00008136"/>
    </source>
</evidence>
<keyword evidence="8" id="KW-0456">Lyase</keyword>
<dbReference type="GO" id="GO:0008233">
    <property type="term" value="F:peptidase activity"/>
    <property type="evidence" value="ECO:0007669"/>
    <property type="project" value="UniProtKB-KW"/>
</dbReference>
<evidence type="ECO:0000256" key="7">
    <source>
        <dbReference type="ARBA" id="ARBA00023125"/>
    </source>
</evidence>
<evidence type="ECO:0000256" key="10">
    <source>
        <dbReference type="ARBA" id="ARBA00030898"/>
    </source>
</evidence>
<dbReference type="PANTHER" id="PTHR13604:SF0">
    <property type="entry name" value="ABASIC SITE PROCESSING PROTEIN HMCES"/>
    <property type="match status" value="1"/>
</dbReference>